<evidence type="ECO:0000256" key="3">
    <source>
        <dbReference type="ARBA" id="ARBA00022989"/>
    </source>
</evidence>
<comment type="caution">
    <text evidence="9">The sequence shown here is derived from an EMBL/GenBank/DDBJ whole genome shotgun (WGS) entry which is preliminary data.</text>
</comment>
<evidence type="ECO:0000256" key="7">
    <source>
        <dbReference type="SAM" id="Phobius"/>
    </source>
</evidence>
<dbReference type="InterPro" id="IPR052337">
    <property type="entry name" value="SAT4-like"/>
</dbReference>
<proteinExistence type="inferred from homology"/>
<evidence type="ECO:0000256" key="1">
    <source>
        <dbReference type="ARBA" id="ARBA00004141"/>
    </source>
</evidence>
<evidence type="ECO:0000313" key="9">
    <source>
        <dbReference type="EMBL" id="KAH0961590.1"/>
    </source>
</evidence>
<accession>A0A9P8MUR8</accession>
<comment type="similarity">
    <text evidence="5">Belongs to the SAT4 family.</text>
</comment>
<evidence type="ECO:0000256" key="4">
    <source>
        <dbReference type="ARBA" id="ARBA00023136"/>
    </source>
</evidence>
<dbReference type="Pfam" id="PF20684">
    <property type="entry name" value="Fung_rhodopsin"/>
    <property type="match status" value="1"/>
</dbReference>
<dbReference type="Proteomes" id="UP000824596">
    <property type="component" value="Unassembled WGS sequence"/>
</dbReference>
<keyword evidence="10" id="KW-1185">Reference proteome</keyword>
<feature type="region of interest" description="Disordered" evidence="6">
    <location>
        <begin position="280"/>
        <end position="369"/>
    </location>
</feature>
<gene>
    <name evidence="9" type="ORF">HRG_07668</name>
</gene>
<sequence length="369" mass="40499">MVWVENVTPEVAAGSQFPAIISICVVLSLLSIGTVSCRLWIRAKARGLAGDDYMAALSMIFALAYSVLCIAQTKYGLGLPVKERPKASLIAYTRVNFAGRPIYQLGISFFKIALLISYLRLLKGTDQKTYRRVVWATIAIVFLAHLGCTLSLIFACTPVDKSWNPLLKGSCLPAGSSFTGYAIVTIVSDIVVALLPIPVLLKLNVRLEKKLGLIGIFMLGMFTTVCSILRYVQINRIQFGDGNSTMLVLWGTIEFNVGNMVSSLPFLAPVCMKKARDYRSKYSGSNGGSSQGNSRSRGRRNVEHYKLSDVSNDKSAFRPSTKSRSPSEERILQNSNNSIVKSVTYTVQVDEDASDGSTHRRRQDQGSNV</sequence>
<reference evidence="9" key="1">
    <citation type="submission" date="2021-09" db="EMBL/GenBank/DDBJ databases">
        <title>A high-quality genome of the endoparasitic fungus Hirsutella rhossiliensis with a comparison of Hirsutella genomes reveals transposable elements contributing to genome size variation.</title>
        <authorList>
            <person name="Lin R."/>
            <person name="Jiao Y."/>
            <person name="Sun X."/>
            <person name="Ling J."/>
            <person name="Xie B."/>
            <person name="Cheng X."/>
        </authorList>
    </citation>
    <scope>NUCLEOTIDE SEQUENCE</scope>
    <source>
        <strain evidence="9">HR02</strain>
    </source>
</reference>
<feature type="transmembrane region" description="Helical" evidence="7">
    <location>
        <begin position="178"/>
        <end position="201"/>
    </location>
</feature>
<feature type="transmembrane region" description="Helical" evidence="7">
    <location>
        <begin position="53"/>
        <end position="73"/>
    </location>
</feature>
<keyword evidence="2 7" id="KW-0812">Transmembrane</keyword>
<evidence type="ECO:0000256" key="2">
    <source>
        <dbReference type="ARBA" id="ARBA00022692"/>
    </source>
</evidence>
<evidence type="ECO:0000256" key="6">
    <source>
        <dbReference type="SAM" id="MobiDB-lite"/>
    </source>
</evidence>
<dbReference type="GeneID" id="68356797"/>
<dbReference type="RefSeq" id="XP_044719103.1">
    <property type="nucleotide sequence ID" value="XM_044866139.1"/>
</dbReference>
<dbReference type="EMBL" id="JAIZPD010000008">
    <property type="protein sequence ID" value="KAH0961590.1"/>
    <property type="molecule type" value="Genomic_DNA"/>
</dbReference>
<feature type="domain" description="Rhodopsin" evidence="8">
    <location>
        <begin position="38"/>
        <end position="271"/>
    </location>
</feature>
<name>A0A9P8MUR8_9HYPO</name>
<organism evidence="9 10">
    <name type="scientific">Hirsutella rhossiliensis</name>
    <dbReference type="NCBI Taxonomy" id="111463"/>
    <lineage>
        <taxon>Eukaryota</taxon>
        <taxon>Fungi</taxon>
        <taxon>Dikarya</taxon>
        <taxon>Ascomycota</taxon>
        <taxon>Pezizomycotina</taxon>
        <taxon>Sordariomycetes</taxon>
        <taxon>Hypocreomycetidae</taxon>
        <taxon>Hypocreales</taxon>
        <taxon>Ophiocordycipitaceae</taxon>
        <taxon>Hirsutella</taxon>
    </lineage>
</organism>
<keyword evidence="3 7" id="KW-1133">Transmembrane helix</keyword>
<feature type="transmembrane region" description="Helical" evidence="7">
    <location>
        <begin position="133"/>
        <end position="155"/>
    </location>
</feature>
<feature type="transmembrane region" description="Helical" evidence="7">
    <location>
        <begin position="247"/>
        <end position="271"/>
    </location>
</feature>
<protein>
    <submittedName>
        <fullName evidence="9">Integral membrane protein</fullName>
    </submittedName>
</protein>
<feature type="compositionally biased region" description="Polar residues" evidence="6">
    <location>
        <begin position="332"/>
        <end position="347"/>
    </location>
</feature>
<keyword evidence="4 7" id="KW-0472">Membrane</keyword>
<evidence type="ECO:0000313" key="10">
    <source>
        <dbReference type="Proteomes" id="UP000824596"/>
    </source>
</evidence>
<dbReference type="InterPro" id="IPR049326">
    <property type="entry name" value="Rhodopsin_dom_fungi"/>
</dbReference>
<evidence type="ECO:0000259" key="8">
    <source>
        <dbReference type="Pfam" id="PF20684"/>
    </source>
</evidence>
<feature type="transmembrane region" description="Helical" evidence="7">
    <location>
        <begin position="102"/>
        <end position="121"/>
    </location>
</feature>
<feature type="transmembrane region" description="Helical" evidence="7">
    <location>
        <begin position="213"/>
        <end position="232"/>
    </location>
</feature>
<dbReference type="AlphaFoldDB" id="A0A9P8MUR8"/>
<dbReference type="GO" id="GO:0016020">
    <property type="term" value="C:membrane"/>
    <property type="evidence" value="ECO:0007669"/>
    <property type="project" value="UniProtKB-SubCell"/>
</dbReference>
<dbReference type="PANTHER" id="PTHR33048">
    <property type="entry name" value="PTH11-LIKE INTEGRAL MEMBRANE PROTEIN (AFU_ORTHOLOGUE AFUA_5G11245)"/>
    <property type="match status" value="1"/>
</dbReference>
<dbReference type="OrthoDB" id="5273647at2759"/>
<dbReference type="PANTHER" id="PTHR33048:SF146">
    <property type="entry name" value="INTEGRAL MEMBRANE PROTEIN"/>
    <property type="match status" value="1"/>
</dbReference>
<feature type="compositionally biased region" description="Basic and acidic residues" evidence="6">
    <location>
        <begin position="300"/>
        <end position="316"/>
    </location>
</feature>
<feature type="transmembrane region" description="Helical" evidence="7">
    <location>
        <begin position="20"/>
        <end position="41"/>
    </location>
</feature>
<evidence type="ECO:0000256" key="5">
    <source>
        <dbReference type="ARBA" id="ARBA00038359"/>
    </source>
</evidence>
<comment type="subcellular location">
    <subcellularLocation>
        <location evidence="1">Membrane</location>
        <topology evidence="1">Multi-pass membrane protein</topology>
    </subcellularLocation>
</comment>